<evidence type="ECO:0000256" key="6">
    <source>
        <dbReference type="ARBA" id="ARBA00023125"/>
    </source>
</evidence>
<accession>A0A7X1MAR4</accession>
<evidence type="ECO:0000256" key="4">
    <source>
        <dbReference type="ARBA" id="ARBA00022691"/>
    </source>
</evidence>
<name>A0A7X1MAR4_9ACTN</name>
<dbReference type="GO" id="GO:0032259">
    <property type="term" value="P:methylation"/>
    <property type="evidence" value="ECO:0007669"/>
    <property type="project" value="UniProtKB-KW"/>
</dbReference>
<gene>
    <name evidence="10" type="ORF">H4N64_09835</name>
</gene>
<evidence type="ECO:0000256" key="5">
    <source>
        <dbReference type="ARBA" id="ARBA00022747"/>
    </source>
</evidence>
<dbReference type="Pfam" id="PF01555">
    <property type="entry name" value="N6_N4_Mtase"/>
    <property type="match status" value="1"/>
</dbReference>
<keyword evidence="2" id="KW-0489">Methyltransferase</keyword>
<dbReference type="GO" id="GO:0015667">
    <property type="term" value="F:site-specific DNA-methyltransferase (cytosine-N4-specific) activity"/>
    <property type="evidence" value="ECO:0007669"/>
    <property type="project" value="UniProtKB-EC"/>
</dbReference>
<dbReference type="GO" id="GO:0008170">
    <property type="term" value="F:N-methyltransferase activity"/>
    <property type="evidence" value="ECO:0007669"/>
    <property type="project" value="InterPro"/>
</dbReference>
<evidence type="ECO:0000256" key="8">
    <source>
        <dbReference type="RuleBase" id="RU362026"/>
    </source>
</evidence>
<feature type="domain" description="DNA methylase N-4/N-6" evidence="9">
    <location>
        <begin position="31"/>
        <end position="126"/>
    </location>
</feature>
<protein>
    <recommendedName>
        <fullName evidence="8">Methyltransferase</fullName>
        <ecNumber evidence="8">2.1.1.-</ecNumber>
    </recommendedName>
</protein>
<evidence type="ECO:0000256" key="2">
    <source>
        <dbReference type="ARBA" id="ARBA00022603"/>
    </source>
</evidence>
<dbReference type="InterPro" id="IPR002941">
    <property type="entry name" value="DNA_methylase_N4/N6"/>
</dbReference>
<evidence type="ECO:0000313" key="10">
    <source>
        <dbReference type="EMBL" id="MBC2901900.1"/>
    </source>
</evidence>
<keyword evidence="3" id="KW-0808">Transferase</keyword>
<organism evidence="10 11">
    <name type="scientific">Streptomyces cupreus</name>
    <dbReference type="NCBI Taxonomy" id="2759956"/>
    <lineage>
        <taxon>Bacteria</taxon>
        <taxon>Bacillati</taxon>
        <taxon>Actinomycetota</taxon>
        <taxon>Actinomycetes</taxon>
        <taxon>Kitasatosporales</taxon>
        <taxon>Streptomycetaceae</taxon>
        <taxon>Streptomyces</taxon>
    </lineage>
</organism>
<dbReference type="AlphaFoldDB" id="A0A7X1MAR4"/>
<dbReference type="PROSITE" id="PS00093">
    <property type="entry name" value="N4_MTASE"/>
    <property type="match status" value="1"/>
</dbReference>
<dbReference type="EC" id="2.1.1.-" evidence="8"/>
<keyword evidence="6" id="KW-0238">DNA-binding</keyword>
<sequence>MSAPSGAKHHSYELLTGDASEVLRTLPAASVDCVVTSPPYWRMRDYATGRWNGGKADCLHAADAPAHPTPRVCARCGASWTDAQHGLEPTPTAYVEHLRQVFYELRRLLSPTGTLWLNLGDNYSTNSDGYRCAQPLRYRESEVDRYIESPPRAA</sequence>
<evidence type="ECO:0000256" key="1">
    <source>
        <dbReference type="ARBA" id="ARBA00010203"/>
    </source>
</evidence>
<dbReference type="PRINTS" id="PR00508">
    <property type="entry name" value="S21N4MTFRASE"/>
</dbReference>
<dbReference type="GO" id="GO:0003677">
    <property type="term" value="F:DNA binding"/>
    <property type="evidence" value="ECO:0007669"/>
    <property type="project" value="UniProtKB-KW"/>
</dbReference>
<keyword evidence="5" id="KW-0680">Restriction system</keyword>
<dbReference type="Proteomes" id="UP000584670">
    <property type="component" value="Unassembled WGS sequence"/>
</dbReference>
<evidence type="ECO:0000256" key="3">
    <source>
        <dbReference type="ARBA" id="ARBA00022679"/>
    </source>
</evidence>
<reference evidence="10 11" key="1">
    <citation type="submission" date="2020-08" db="EMBL/GenBank/DDBJ databases">
        <title>Streptomyces sp. PSKA01 genome sequencing and assembly.</title>
        <authorList>
            <person name="Mandal S."/>
            <person name="Maiti P.K."/>
            <person name="Das P."/>
        </authorList>
    </citation>
    <scope>NUCLEOTIDE SEQUENCE [LARGE SCALE GENOMIC DNA]</scope>
    <source>
        <strain evidence="10 11">PSKA01</strain>
    </source>
</reference>
<keyword evidence="11" id="KW-1185">Reference proteome</keyword>
<dbReference type="SUPFAM" id="SSF53335">
    <property type="entry name" value="S-adenosyl-L-methionine-dependent methyltransferases"/>
    <property type="match status" value="1"/>
</dbReference>
<dbReference type="InterPro" id="IPR017985">
    <property type="entry name" value="MeTrfase_CN4_CS"/>
</dbReference>
<keyword evidence="4" id="KW-0949">S-adenosyl-L-methionine</keyword>
<evidence type="ECO:0000259" key="9">
    <source>
        <dbReference type="Pfam" id="PF01555"/>
    </source>
</evidence>
<comment type="similarity">
    <text evidence="1">Belongs to the N(4)/N(6)-methyltransferase family. N(4) subfamily.</text>
</comment>
<dbReference type="GO" id="GO:0009307">
    <property type="term" value="P:DNA restriction-modification system"/>
    <property type="evidence" value="ECO:0007669"/>
    <property type="project" value="UniProtKB-KW"/>
</dbReference>
<dbReference type="InterPro" id="IPR029063">
    <property type="entry name" value="SAM-dependent_MTases_sf"/>
</dbReference>
<evidence type="ECO:0000313" key="11">
    <source>
        <dbReference type="Proteomes" id="UP000584670"/>
    </source>
</evidence>
<dbReference type="Gene3D" id="3.40.50.150">
    <property type="entry name" value="Vaccinia Virus protein VP39"/>
    <property type="match status" value="1"/>
</dbReference>
<comment type="caution">
    <text evidence="10">The sequence shown here is derived from an EMBL/GenBank/DDBJ whole genome shotgun (WGS) entry which is preliminary data.</text>
</comment>
<proteinExistence type="inferred from homology"/>
<comment type="catalytic activity">
    <reaction evidence="7">
        <text>a 2'-deoxycytidine in DNA + S-adenosyl-L-methionine = an N(4)-methyl-2'-deoxycytidine in DNA + S-adenosyl-L-homocysteine + H(+)</text>
        <dbReference type="Rhea" id="RHEA:16857"/>
        <dbReference type="Rhea" id="RHEA-COMP:11369"/>
        <dbReference type="Rhea" id="RHEA-COMP:13674"/>
        <dbReference type="ChEBI" id="CHEBI:15378"/>
        <dbReference type="ChEBI" id="CHEBI:57856"/>
        <dbReference type="ChEBI" id="CHEBI:59789"/>
        <dbReference type="ChEBI" id="CHEBI:85452"/>
        <dbReference type="ChEBI" id="CHEBI:137933"/>
        <dbReference type="EC" id="2.1.1.113"/>
    </reaction>
</comment>
<dbReference type="InterPro" id="IPR001091">
    <property type="entry name" value="RM_Methyltransferase"/>
</dbReference>
<dbReference type="EMBL" id="JACMSF010000008">
    <property type="protein sequence ID" value="MBC2901900.1"/>
    <property type="molecule type" value="Genomic_DNA"/>
</dbReference>
<evidence type="ECO:0000256" key="7">
    <source>
        <dbReference type="ARBA" id="ARBA00049120"/>
    </source>
</evidence>